<dbReference type="GO" id="GO:0034244">
    <property type="term" value="P:negative regulation of transcription elongation by RNA polymerase II"/>
    <property type="evidence" value="ECO:0007669"/>
    <property type="project" value="InterPro"/>
</dbReference>
<dbReference type="SMART" id="SM00249">
    <property type="entry name" value="PHD"/>
    <property type="match status" value="1"/>
</dbReference>
<dbReference type="InParanoid" id="B9SJG6"/>
<evidence type="ECO:0000256" key="2">
    <source>
        <dbReference type="ARBA" id="ARBA00022771"/>
    </source>
</evidence>
<dbReference type="InterPro" id="IPR056280">
    <property type="entry name" value="AIPP2-like_SPOC"/>
</dbReference>
<keyword evidence="2" id="KW-0863">Zinc-finger</keyword>
<dbReference type="PROSITE" id="PS01359">
    <property type="entry name" value="ZF_PHD_1"/>
    <property type="match status" value="1"/>
</dbReference>
<feature type="compositionally biased region" description="Basic and acidic residues" evidence="6">
    <location>
        <begin position="110"/>
        <end position="129"/>
    </location>
</feature>
<proteinExistence type="predicted"/>
<dbReference type="InterPro" id="IPR011011">
    <property type="entry name" value="Znf_FYVE_PHD"/>
</dbReference>
<evidence type="ECO:0000256" key="4">
    <source>
        <dbReference type="ARBA" id="ARBA00023015"/>
    </source>
</evidence>
<dbReference type="Proteomes" id="UP000008311">
    <property type="component" value="Unassembled WGS sequence"/>
</dbReference>
<evidence type="ECO:0000256" key="1">
    <source>
        <dbReference type="ARBA" id="ARBA00022723"/>
    </source>
</evidence>
<feature type="region of interest" description="Disordered" evidence="6">
    <location>
        <begin position="110"/>
        <end position="130"/>
    </location>
</feature>
<evidence type="ECO:0000256" key="6">
    <source>
        <dbReference type="SAM" id="MobiDB-lite"/>
    </source>
</evidence>
<evidence type="ECO:0000313" key="8">
    <source>
        <dbReference type="EMBL" id="EEF36211.1"/>
    </source>
</evidence>
<keyword evidence="5" id="KW-0804">Transcription</keyword>
<dbReference type="STRING" id="3988.B9SJG6"/>
<feature type="compositionally biased region" description="Basic and acidic residues" evidence="6">
    <location>
        <begin position="336"/>
        <end position="350"/>
    </location>
</feature>
<dbReference type="eggNOG" id="ENOG502RXM7">
    <property type="taxonomic scope" value="Eukaryota"/>
</dbReference>
<evidence type="ECO:0000256" key="5">
    <source>
        <dbReference type="ARBA" id="ARBA00023163"/>
    </source>
</evidence>
<keyword evidence="1" id="KW-0479">Metal-binding</keyword>
<keyword evidence="9" id="KW-1185">Reference proteome</keyword>
<dbReference type="GO" id="GO:0008270">
    <property type="term" value="F:zinc ion binding"/>
    <property type="evidence" value="ECO:0007669"/>
    <property type="project" value="UniProtKB-KW"/>
</dbReference>
<keyword evidence="3" id="KW-0862">Zinc</keyword>
<dbReference type="Gene3D" id="3.30.40.10">
    <property type="entry name" value="Zinc/RING finger domain, C3HC4 (zinc finger)"/>
    <property type="match status" value="1"/>
</dbReference>
<protein>
    <recommendedName>
        <fullName evidence="7">Zinc finger PHD-type domain-containing protein</fullName>
    </recommendedName>
</protein>
<accession>B9SJG6</accession>
<dbReference type="InterPro" id="IPR019786">
    <property type="entry name" value="Zinc_finger_PHD-type_CS"/>
</dbReference>
<dbReference type="CDD" id="cd15489">
    <property type="entry name" value="PHD_SF"/>
    <property type="match status" value="1"/>
</dbReference>
<gene>
    <name evidence="8" type="ORF">RCOM_0137170</name>
</gene>
<feature type="compositionally biased region" description="Polar residues" evidence="6">
    <location>
        <begin position="353"/>
        <end position="366"/>
    </location>
</feature>
<keyword evidence="4" id="KW-0805">Transcription regulation</keyword>
<sequence length="366" mass="40960">MVTICQTCGDGGFSNALIFCDECQVYAVHCYCLAILPATFDEYVLWLCEDCESIKNLKQKSKKRKVNSCSLTNSKVAGLEKSSSVQLHDADCLKTIDKNQEFESRDALDDHITNEGVDSHESKNSKLDVGDLQQLETNCSDDEQKDENHGRRHGLDEGGIINEEGGCIVAIPLETIFPKVGETGQKLEKKRNDMDEDCFHEEAERRNGLNEGSLHEVAEPCNNNYQLDKKFSIMVGLVAHVSNLACLKVSEEAKSMPTSLSPELLPRNEKAFDSLVNDMIQYDIAMRVIVQNAELLIFSSTLLPIEFWRFQAKFYLWGVFKGKRSTIVAVDAVPEKEKHPLESSTWDRRSPVSPLSNGSNGVDSRT</sequence>
<dbReference type="Pfam" id="PF23121">
    <property type="entry name" value="SPOC_AIPP2"/>
    <property type="match status" value="1"/>
</dbReference>
<dbReference type="EMBL" id="EQ973985">
    <property type="protein sequence ID" value="EEF36211.1"/>
    <property type="molecule type" value="Genomic_DNA"/>
</dbReference>
<feature type="region of interest" description="Disordered" evidence="6">
    <location>
        <begin position="336"/>
        <end position="366"/>
    </location>
</feature>
<evidence type="ECO:0000259" key="7">
    <source>
        <dbReference type="SMART" id="SM00249"/>
    </source>
</evidence>
<evidence type="ECO:0000313" key="9">
    <source>
        <dbReference type="Proteomes" id="UP000008311"/>
    </source>
</evidence>
<reference evidence="9" key="1">
    <citation type="journal article" date="2010" name="Nat. Biotechnol.">
        <title>Draft genome sequence of the oilseed species Ricinus communis.</title>
        <authorList>
            <person name="Chan A.P."/>
            <person name="Crabtree J."/>
            <person name="Zhao Q."/>
            <person name="Lorenzi H."/>
            <person name="Orvis J."/>
            <person name="Puiu D."/>
            <person name="Melake-Berhan A."/>
            <person name="Jones K.M."/>
            <person name="Redman J."/>
            <person name="Chen G."/>
            <person name="Cahoon E.B."/>
            <person name="Gedil M."/>
            <person name="Stanke M."/>
            <person name="Haas B.J."/>
            <person name="Wortman J.R."/>
            <person name="Fraser-Liggett C.M."/>
            <person name="Ravel J."/>
            <person name="Rabinowicz P.D."/>
        </authorList>
    </citation>
    <scope>NUCLEOTIDE SEQUENCE [LARGE SCALE GENOMIC DNA]</scope>
    <source>
        <strain evidence="9">cv. Hale</strain>
    </source>
</reference>
<dbReference type="SUPFAM" id="SSF57903">
    <property type="entry name" value="FYVE/PHD zinc finger"/>
    <property type="match status" value="1"/>
</dbReference>
<organism evidence="8 9">
    <name type="scientific">Ricinus communis</name>
    <name type="common">Castor bean</name>
    <dbReference type="NCBI Taxonomy" id="3988"/>
    <lineage>
        <taxon>Eukaryota</taxon>
        <taxon>Viridiplantae</taxon>
        <taxon>Streptophyta</taxon>
        <taxon>Embryophyta</taxon>
        <taxon>Tracheophyta</taxon>
        <taxon>Spermatophyta</taxon>
        <taxon>Magnoliopsida</taxon>
        <taxon>eudicotyledons</taxon>
        <taxon>Gunneridae</taxon>
        <taxon>Pentapetalae</taxon>
        <taxon>rosids</taxon>
        <taxon>fabids</taxon>
        <taxon>Malpighiales</taxon>
        <taxon>Euphorbiaceae</taxon>
        <taxon>Acalyphoideae</taxon>
        <taxon>Acalypheae</taxon>
        <taxon>Ricinus</taxon>
    </lineage>
</organism>
<dbReference type="InterPro" id="IPR049914">
    <property type="entry name" value="PHD1-3/5-6"/>
</dbReference>
<dbReference type="InterPro" id="IPR001965">
    <property type="entry name" value="Znf_PHD"/>
</dbReference>
<dbReference type="AlphaFoldDB" id="B9SJG6"/>
<name>B9SJG6_RICCO</name>
<dbReference type="PANTHER" id="PTHR33304:SF18">
    <property type="entry name" value="CHROMATIN REGULATOR PHD FAMILY-RELATED"/>
    <property type="match status" value="1"/>
</dbReference>
<dbReference type="InterPro" id="IPR013083">
    <property type="entry name" value="Znf_RING/FYVE/PHD"/>
</dbReference>
<feature type="domain" description="Zinc finger PHD-type" evidence="7">
    <location>
        <begin position="4"/>
        <end position="52"/>
    </location>
</feature>
<evidence type="ECO:0000256" key="3">
    <source>
        <dbReference type="ARBA" id="ARBA00022833"/>
    </source>
</evidence>
<dbReference type="PANTHER" id="PTHR33304">
    <property type="match status" value="1"/>
</dbReference>
<dbReference type="GO" id="GO:0140566">
    <property type="term" value="F:histone reader activity"/>
    <property type="evidence" value="ECO:0007669"/>
    <property type="project" value="InterPro"/>
</dbReference>